<sequence length="70" mass="8182">MKNVQNFTLWMKKYGPGFVAVSKKSGRVLVAGKNLSQVWEKAEGKKLNFKQLEIMRVPRYETVKLYRVSF</sequence>
<protein>
    <recommendedName>
        <fullName evidence="3">DUF5678 domain-containing protein</fullName>
    </recommendedName>
</protein>
<gene>
    <name evidence="1" type="ORF">A3A74_03160</name>
</gene>
<organism evidence="1 2">
    <name type="scientific">Candidatus Roizmanbacteria bacterium RIFCSPLOWO2_01_FULL_35_13</name>
    <dbReference type="NCBI Taxonomy" id="1802055"/>
    <lineage>
        <taxon>Bacteria</taxon>
        <taxon>Candidatus Roizmaniibacteriota</taxon>
    </lineage>
</organism>
<name>A0A1F7IHV1_9BACT</name>
<dbReference type="AlphaFoldDB" id="A0A1F7IHV1"/>
<reference evidence="1 2" key="1">
    <citation type="journal article" date="2016" name="Nat. Commun.">
        <title>Thousands of microbial genomes shed light on interconnected biogeochemical processes in an aquifer system.</title>
        <authorList>
            <person name="Anantharaman K."/>
            <person name="Brown C.T."/>
            <person name="Hug L.A."/>
            <person name="Sharon I."/>
            <person name="Castelle C.J."/>
            <person name="Probst A.J."/>
            <person name="Thomas B.C."/>
            <person name="Singh A."/>
            <person name="Wilkins M.J."/>
            <person name="Karaoz U."/>
            <person name="Brodie E.L."/>
            <person name="Williams K.H."/>
            <person name="Hubbard S.S."/>
            <person name="Banfield J.F."/>
        </authorList>
    </citation>
    <scope>NUCLEOTIDE SEQUENCE [LARGE SCALE GENOMIC DNA]</scope>
</reference>
<dbReference type="EMBL" id="MGAF01000002">
    <property type="protein sequence ID" value="OGK42924.1"/>
    <property type="molecule type" value="Genomic_DNA"/>
</dbReference>
<evidence type="ECO:0008006" key="3">
    <source>
        <dbReference type="Google" id="ProtNLM"/>
    </source>
</evidence>
<dbReference type="Proteomes" id="UP000179270">
    <property type="component" value="Unassembled WGS sequence"/>
</dbReference>
<accession>A0A1F7IHV1</accession>
<dbReference type="STRING" id="1802055.A3A74_03160"/>
<comment type="caution">
    <text evidence="1">The sequence shown here is derived from an EMBL/GenBank/DDBJ whole genome shotgun (WGS) entry which is preliminary data.</text>
</comment>
<proteinExistence type="predicted"/>
<evidence type="ECO:0000313" key="2">
    <source>
        <dbReference type="Proteomes" id="UP000179270"/>
    </source>
</evidence>
<evidence type="ECO:0000313" key="1">
    <source>
        <dbReference type="EMBL" id="OGK42924.1"/>
    </source>
</evidence>